<dbReference type="PANTHER" id="PTHR36129">
    <property type="entry name" value="ORGANIC SOLUTE TRANSPORTER SUBUNIT BETA-RELATED"/>
    <property type="match status" value="1"/>
</dbReference>
<dbReference type="Proteomes" id="UP000288216">
    <property type="component" value="Unassembled WGS sequence"/>
</dbReference>
<keyword evidence="3" id="KW-1185">Reference proteome</keyword>
<dbReference type="SMART" id="SM00458">
    <property type="entry name" value="RICIN"/>
    <property type="match status" value="1"/>
</dbReference>
<evidence type="ECO:0000313" key="3">
    <source>
        <dbReference type="Proteomes" id="UP000288216"/>
    </source>
</evidence>
<organism evidence="2 3">
    <name type="scientific">Scyliorhinus torazame</name>
    <name type="common">Cloudy catshark</name>
    <name type="synonym">Catulus torazame</name>
    <dbReference type="NCBI Taxonomy" id="75743"/>
    <lineage>
        <taxon>Eukaryota</taxon>
        <taxon>Metazoa</taxon>
        <taxon>Chordata</taxon>
        <taxon>Craniata</taxon>
        <taxon>Vertebrata</taxon>
        <taxon>Chondrichthyes</taxon>
        <taxon>Elasmobranchii</taxon>
        <taxon>Galeomorphii</taxon>
        <taxon>Galeoidea</taxon>
        <taxon>Carcharhiniformes</taxon>
        <taxon>Scyliorhinidae</taxon>
        <taxon>Scyliorhinus</taxon>
    </lineage>
</organism>
<dbReference type="OMA" id="SLHTKQC"/>
<dbReference type="SUPFAM" id="SSF50370">
    <property type="entry name" value="Ricin B-like lectins"/>
    <property type="match status" value="1"/>
</dbReference>
<comment type="caution">
    <text evidence="2">The sequence shown here is derived from an EMBL/GenBank/DDBJ whole genome shotgun (WGS) entry which is preliminary data.</text>
</comment>
<feature type="domain" description="Ricin B lectin" evidence="1">
    <location>
        <begin position="13"/>
        <end position="133"/>
    </location>
</feature>
<accession>A0A401PW26</accession>
<proteinExistence type="predicted"/>
<protein>
    <recommendedName>
        <fullName evidence="1">Ricin B lectin domain-containing protein</fullName>
    </recommendedName>
</protein>
<dbReference type="Gene3D" id="2.80.10.50">
    <property type="match status" value="1"/>
</dbReference>
<dbReference type="Pfam" id="PF00652">
    <property type="entry name" value="Ricin_B_lectin"/>
    <property type="match status" value="1"/>
</dbReference>
<evidence type="ECO:0000313" key="2">
    <source>
        <dbReference type="EMBL" id="GCB77336.1"/>
    </source>
</evidence>
<name>A0A401PW26_SCYTO</name>
<gene>
    <name evidence="2" type="ORF">scyTo_0016666</name>
</gene>
<dbReference type="OrthoDB" id="9899510at2759"/>
<dbReference type="InterPro" id="IPR052678">
    <property type="entry name" value="OST-beta_subunit"/>
</dbReference>
<reference evidence="2 3" key="1">
    <citation type="journal article" date="2018" name="Nat. Ecol. Evol.">
        <title>Shark genomes provide insights into elasmobranch evolution and the origin of vertebrates.</title>
        <authorList>
            <person name="Hara Y"/>
            <person name="Yamaguchi K"/>
            <person name="Onimaru K"/>
            <person name="Kadota M"/>
            <person name="Koyanagi M"/>
            <person name="Keeley SD"/>
            <person name="Tatsumi K"/>
            <person name="Tanaka K"/>
            <person name="Motone F"/>
            <person name="Kageyama Y"/>
            <person name="Nozu R"/>
            <person name="Adachi N"/>
            <person name="Nishimura O"/>
            <person name="Nakagawa R"/>
            <person name="Tanegashima C"/>
            <person name="Kiyatake I"/>
            <person name="Matsumoto R"/>
            <person name="Murakumo K"/>
            <person name="Nishida K"/>
            <person name="Terakita A"/>
            <person name="Kuratani S"/>
            <person name="Sato K"/>
            <person name="Hyodo S Kuraku.S."/>
        </authorList>
    </citation>
    <scope>NUCLEOTIDE SEQUENCE [LARGE SCALE GENOMIC DNA]</scope>
</reference>
<dbReference type="EMBL" id="BFAA01010242">
    <property type="protein sequence ID" value="GCB77336.1"/>
    <property type="molecule type" value="Genomic_DNA"/>
</dbReference>
<dbReference type="InterPro" id="IPR035992">
    <property type="entry name" value="Ricin_B-like_lectins"/>
</dbReference>
<dbReference type="AlphaFoldDB" id="A0A401PW26"/>
<sequence>MPLLFCFIQITCFEGFNIKNVHLDKCIRANNENNRISLTECNPDSEQQQWRWDSRLNSIVSLKTERCLTVHKTNEFGTVKLAPCASGHPQAWTCSKRGHLTLEGFSLHLNVKHKTNKVHVSHEKGKLSKWRTFKDKIICTEANHIWQHEGTTEVLVSHPFVMPSKF</sequence>
<dbReference type="InterPro" id="IPR000772">
    <property type="entry name" value="Ricin_B_lectin"/>
</dbReference>
<dbReference type="PANTHER" id="PTHR36129:SF2">
    <property type="entry name" value="RICIN B LECTIN DOMAIN-CONTAINING PROTEIN"/>
    <property type="match status" value="1"/>
</dbReference>
<evidence type="ECO:0000259" key="1">
    <source>
        <dbReference type="SMART" id="SM00458"/>
    </source>
</evidence>
<dbReference type="PROSITE" id="PS50231">
    <property type="entry name" value="RICIN_B_LECTIN"/>
    <property type="match status" value="1"/>
</dbReference>